<proteinExistence type="inferred from homology"/>
<evidence type="ECO:0000256" key="5">
    <source>
        <dbReference type="ARBA" id="ARBA00034808"/>
    </source>
</evidence>
<dbReference type="EMBL" id="OX465078">
    <property type="protein sequence ID" value="CAI9271775.1"/>
    <property type="molecule type" value="Genomic_DNA"/>
</dbReference>
<evidence type="ECO:0000256" key="2">
    <source>
        <dbReference type="ARBA" id="ARBA00022801"/>
    </source>
</evidence>
<keyword evidence="3" id="KW-0067">ATP-binding</keyword>
<dbReference type="Proteomes" id="UP001177003">
    <property type="component" value="Chromosome 2"/>
</dbReference>
<dbReference type="GO" id="GO:0000724">
    <property type="term" value="P:double-strand break repair via homologous recombination"/>
    <property type="evidence" value="ECO:0007669"/>
    <property type="project" value="TreeGrafter"/>
</dbReference>
<keyword evidence="2" id="KW-0378">Hydrolase</keyword>
<dbReference type="EC" id="5.6.2.4" evidence="5"/>
<sequence>MHLLQANIPAAYLSSNMEWTKQQDILRDLCSGHCNYKLLYVTLEKVAKSDTLLRQLENLYARELPDRIVIDEAHCVSQWEHDFRPDYQFPNIPLLALTTTATASVKEDVVQALGLLDCIIFRQSFNRPNLRFSVIPKTKKCMEDIDTFIKENHFDECGIIYCLSRMDCEKVAKKLQEFRHKAAFHHASMDPNERVSVQKMWSKDEVNIIFATMAFGMGINKSDVRFFIHHSLPKSIEAYHQIRVKHVLSHGSIEKSSFSSTSSTLNSGRLLEANIENLLRMGGDDVLDQATKERGDKDTLIVMAPIAKKEKRNKAYDVDMISETRRCPLIAM</sequence>
<evidence type="ECO:0000256" key="4">
    <source>
        <dbReference type="ARBA" id="ARBA00034617"/>
    </source>
</evidence>
<dbReference type="PROSITE" id="PS51194">
    <property type="entry name" value="HELICASE_CTER"/>
    <property type="match status" value="1"/>
</dbReference>
<evidence type="ECO:0000259" key="7">
    <source>
        <dbReference type="PROSITE" id="PS51194"/>
    </source>
</evidence>
<protein>
    <recommendedName>
        <fullName evidence="5">DNA 3'-5' helicase</fullName>
        <ecNumber evidence="5">5.6.2.4</ecNumber>
    </recommendedName>
</protein>
<dbReference type="NCBIfam" id="TIGR00614">
    <property type="entry name" value="recQ_fam"/>
    <property type="match status" value="1"/>
</dbReference>
<keyword evidence="3" id="KW-0347">Helicase</keyword>
<comment type="catalytic activity">
    <reaction evidence="4">
        <text>Couples ATP hydrolysis with the unwinding of duplex DNA by translocating in the 3'-5' direction.</text>
        <dbReference type="EC" id="5.6.2.4"/>
    </reaction>
</comment>
<evidence type="ECO:0000259" key="6">
    <source>
        <dbReference type="PROSITE" id="PS51192"/>
    </source>
</evidence>
<dbReference type="InterPro" id="IPR014001">
    <property type="entry name" value="Helicase_ATP-bd"/>
</dbReference>
<dbReference type="SMART" id="SM00490">
    <property type="entry name" value="HELICc"/>
    <property type="match status" value="1"/>
</dbReference>
<dbReference type="Pfam" id="PF00271">
    <property type="entry name" value="Helicase_C"/>
    <property type="match status" value="1"/>
</dbReference>
<name>A0AA35VHH0_LACSI</name>
<dbReference type="PANTHER" id="PTHR13710:SF156">
    <property type="entry name" value="ATP-DEPENDENT DNA HELICASE Q-LIKE 4B"/>
    <property type="match status" value="1"/>
</dbReference>
<reference evidence="8" key="1">
    <citation type="submission" date="2023-04" db="EMBL/GenBank/DDBJ databases">
        <authorList>
            <person name="Vijverberg K."/>
            <person name="Xiong W."/>
            <person name="Schranz E."/>
        </authorList>
    </citation>
    <scope>NUCLEOTIDE SEQUENCE</scope>
</reference>
<feature type="domain" description="Helicase C-terminal" evidence="7">
    <location>
        <begin position="144"/>
        <end position="295"/>
    </location>
</feature>
<feature type="domain" description="Helicase ATP-binding" evidence="6">
    <location>
        <begin position="46"/>
        <end position="119"/>
    </location>
</feature>
<dbReference type="InterPro" id="IPR027417">
    <property type="entry name" value="P-loop_NTPase"/>
</dbReference>
<dbReference type="GO" id="GO:0016787">
    <property type="term" value="F:hydrolase activity"/>
    <property type="evidence" value="ECO:0007669"/>
    <property type="project" value="UniProtKB-KW"/>
</dbReference>
<keyword evidence="3" id="KW-0547">Nucleotide-binding</keyword>
<dbReference type="InterPro" id="IPR004589">
    <property type="entry name" value="DNA_helicase_ATP-dep_RecQ"/>
</dbReference>
<dbReference type="GO" id="GO:0005694">
    <property type="term" value="C:chromosome"/>
    <property type="evidence" value="ECO:0007669"/>
    <property type="project" value="TreeGrafter"/>
</dbReference>
<dbReference type="InterPro" id="IPR001650">
    <property type="entry name" value="Helicase_C-like"/>
</dbReference>
<evidence type="ECO:0000313" key="8">
    <source>
        <dbReference type="EMBL" id="CAI9271775.1"/>
    </source>
</evidence>
<dbReference type="SUPFAM" id="SSF52540">
    <property type="entry name" value="P-loop containing nucleoside triphosphate hydrolases"/>
    <property type="match status" value="1"/>
</dbReference>
<evidence type="ECO:0000313" key="9">
    <source>
        <dbReference type="Proteomes" id="UP001177003"/>
    </source>
</evidence>
<evidence type="ECO:0000256" key="1">
    <source>
        <dbReference type="ARBA" id="ARBA00005446"/>
    </source>
</evidence>
<accession>A0AA35VHH0</accession>
<dbReference type="AlphaFoldDB" id="A0AA35VHH0"/>
<dbReference type="PANTHER" id="PTHR13710">
    <property type="entry name" value="DNA HELICASE RECQ FAMILY MEMBER"/>
    <property type="match status" value="1"/>
</dbReference>
<dbReference type="GO" id="GO:0009378">
    <property type="term" value="F:four-way junction helicase activity"/>
    <property type="evidence" value="ECO:0007669"/>
    <property type="project" value="TreeGrafter"/>
</dbReference>
<gene>
    <name evidence="8" type="ORF">LSALG_LOCUS12033</name>
</gene>
<evidence type="ECO:0000256" key="3">
    <source>
        <dbReference type="ARBA" id="ARBA00022806"/>
    </source>
</evidence>
<dbReference type="GO" id="GO:0005634">
    <property type="term" value="C:nucleus"/>
    <property type="evidence" value="ECO:0007669"/>
    <property type="project" value="TreeGrafter"/>
</dbReference>
<dbReference type="GO" id="GO:0005737">
    <property type="term" value="C:cytoplasm"/>
    <property type="evidence" value="ECO:0007669"/>
    <property type="project" value="TreeGrafter"/>
</dbReference>
<organism evidence="8 9">
    <name type="scientific">Lactuca saligna</name>
    <name type="common">Willowleaf lettuce</name>
    <dbReference type="NCBI Taxonomy" id="75948"/>
    <lineage>
        <taxon>Eukaryota</taxon>
        <taxon>Viridiplantae</taxon>
        <taxon>Streptophyta</taxon>
        <taxon>Embryophyta</taxon>
        <taxon>Tracheophyta</taxon>
        <taxon>Spermatophyta</taxon>
        <taxon>Magnoliopsida</taxon>
        <taxon>eudicotyledons</taxon>
        <taxon>Gunneridae</taxon>
        <taxon>Pentapetalae</taxon>
        <taxon>asterids</taxon>
        <taxon>campanulids</taxon>
        <taxon>Asterales</taxon>
        <taxon>Asteraceae</taxon>
        <taxon>Cichorioideae</taxon>
        <taxon>Cichorieae</taxon>
        <taxon>Lactucinae</taxon>
        <taxon>Lactuca</taxon>
    </lineage>
</organism>
<dbReference type="GO" id="GO:0043138">
    <property type="term" value="F:3'-5' DNA helicase activity"/>
    <property type="evidence" value="ECO:0007669"/>
    <property type="project" value="UniProtKB-EC"/>
</dbReference>
<comment type="similarity">
    <text evidence="1">Belongs to the helicase family. RecQ subfamily.</text>
</comment>
<dbReference type="PROSITE" id="PS51192">
    <property type="entry name" value="HELICASE_ATP_BIND_1"/>
    <property type="match status" value="1"/>
</dbReference>
<keyword evidence="9" id="KW-1185">Reference proteome</keyword>
<dbReference type="Gene3D" id="3.40.50.300">
    <property type="entry name" value="P-loop containing nucleotide triphosphate hydrolases"/>
    <property type="match status" value="2"/>
</dbReference>